<gene>
    <name evidence="2" type="ORF">UW44_C0004G0013</name>
</gene>
<dbReference type="InterPro" id="IPR029058">
    <property type="entry name" value="AB_hydrolase_fold"/>
</dbReference>
<dbReference type="STRING" id="1618387.UW44_C0004G0013"/>
<protein>
    <recommendedName>
        <fullName evidence="1">Serine aminopeptidase S33 domain-containing protein</fullName>
    </recommendedName>
</protein>
<accession>A0A0G1HZY4</accession>
<dbReference type="SUPFAM" id="SSF53474">
    <property type="entry name" value="alpha/beta-Hydrolases"/>
    <property type="match status" value="1"/>
</dbReference>
<feature type="domain" description="Serine aminopeptidase S33" evidence="1">
    <location>
        <begin position="25"/>
        <end position="273"/>
    </location>
</feature>
<dbReference type="AlphaFoldDB" id="A0A0G1HZY4"/>
<sequence>MKIVKTKTGDGLFLNGLLSDAINKNNRIIIHVHGMAGSIMAEDYFPAMHKLFPRNGVGFLAGENRGLGTITGFNTDGERDMEIVGNAFERFEDCLIDIQAWVDYALGLGYSEIWLFGHSLGCSKIAYFLYKCKHDNITGIILLSPADMIGLTREPSEKENIEAILEEANNNMAIGKDKRLLENKLWGSEILSAGTALNFFRTNTNLAVFNFFDDSLGWKTVNLIDVPVFAISGTKDDGIAPVMDPYMAMDKLTKELLNSPKVKTIVYEGAEHSFAGFGDRVTQDILEFVDD</sequence>
<name>A0A0G1HZY4_9BACT</name>
<dbReference type="Pfam" id="PF12146">
    <property type="entry name" value="Hydrolase_4"/>
    <property type="match status" value="1"/>
</dbReference>
<reference evidence="2 3" key="1">
    <citation type="journal article" date="2015" name="Nature">
        <title>rRNA introns, odd ribosomes, and small enigmatic genomes across a large radiation of phyla.</title>
        <authorList>
            <person name="Brown C.T."/>
            <person name="Hug L.A."/>
            <person name="Thomas B.C."/>
            <person name="Sharon I."/>
            <person name="Castelle C.J."/>
            <person name="Singh A."/>
            <person name="Wilkins M.J."/>
            <person name="Williams K.H."/>
            <person name="Banfield J.F."/>
        </authorList>
    </citation>
    <scope>NUCLEOTIDE SEQUENCE [LARGE SCALE GENOMIC DNA]</scope>
</reference>
<organism evidence="2 3">
    <name type="scientific">Candidatus Collierbacteria bacterium GW2011_GWB2_44_22</name>
    <dbReference type="NCBI Taxonomy" id="1618387"/>
    <lineage>
        <taxon>Bacteria</taxon>
        <taxon>Candidatus Collieribacteriota</taxon>
    </lineage>
</organism>
<dbReference type="PANTHER" id="PTHR12277:SF81">
    <property type="entry name" value="PROTEIN ABHD13"/>
    <property type="match status" value="1"/>
</dbReference>
<evidence type="ECO:0000313" key="2">
    <source>
        <dbReference type="EMBL" id="KKT52108.1"/>
    </source>
</evidence>
<dbReference type="PANTHER" id="PTHR12277">
    <property type="entry name" value="ALPHA/BETA HYDROLASE DOMAIN-CONTAINING PROTEIN"/>
    <property type="match status" value="1"/>
</dbReference>
<proteinExistence type="predicted"/>
<dbReference type="Proteomes" id="UP000034006">
    <property type="component" value="Unassembled WGS sequence"/>
</dbReference>
<evidence type="ECO:0000259" key="1">
    <source>
        <dbReference type="Pfam" id="PF12146"/>
    </source>
</evidence>
<evidence type="ECO:0000313" key="3">
    <source>
        <dbReference type="Proteomes" id="UP000034006"/>
    </source>
</evidence>
<dbReference type="InterPro" id="IPR022742">
    <property type="entry name" value="Hydrolase_4"/>
</dbReference>
<dbReference type="Gene3D" id="3.40.50.1820">
    <property type="entry name" value="alpha/beta hydrolase"/>
    <property type="match status" value="1"/>
</dbReference>
<comment type="caution">
    <text evidence="2">The sequence shown here is derived from an EMBL/GenBank/DDBJ whole genome shotgun (WGS) entry which is preliminary data.</text>
</comment>
<dbReference type="EMBL" id="LCIH01000004">
    <property type="protein sequence ID" value="KKT52108.1"/>
    <property type="molecule type" value="Genomic_DNA"/>
</dbReference>